<protein>
    <submittedName>
        <fullName evidence="1">Fungal-specific transcription factor domain-containing protein</fullName>
    </submittedName>
</protein>
<name>A0ACB8QB17_9AGAM</name>
<dbReference type="EMBL" id="MU273726">
    <property type="protein sequence ID" value="KAI0028750.1"/>
    <property type="molecule type" value="Genomic_DNA"/>
</dbReference>
<reference evidence="1" key="1">
    <citation type="submission" date="2021-02" db="EMBL/GenBank/DDBJ databases">
        <authorList>
            <consortium name="DOE Joint Genome Institute"/>
            <person name="Ahrendt S."/>
            <person name="Looney B.P."/>
            <person name="Miyauchi S."/>
            <person name="Morin E."/>
            <person name="Drula E."/>
            <person name="Courty P.E."/>
            <person name="Chicoki N."/>
            <person name="Fauchery L."/>
            <person name="Kohler A."/>
            <person name="Kuo A."/>
            <person name="Labutti K."/>
            <person name="Pangilinan J."/>
            <person name="Lipzen A."/>
            <person name="Riley R."/>
            <person name="Andreopoulos W."/>
            <person name="He G."/>
            <person name="Johnson J."/>
            <person name="Barry K.W."/>
            <person name="Grigoriev I.V."/>
            <person name="Nagy L."/>
            <person name="Hibbett D."/>
            <person name="Henrissat B."/>
            <person name="Matheny P.B."/>
            <person name="Labbe J."/>
            <person name="Martin F."/>
        </authorList>
    </citation>
    <scope>NUCLEOTIDE SEQUENCE</scope>
    <source>
        <strain evidence="1">EC-137</strain>
    </source>
</reference>
<proteinExistence type="predicted"/>
<keyword evidence="2" id="KW-1185">Reference proteome</keyword>
<gene>
    <name evidence="1" type="ORF">K488DRAFT_57853</name>
</gene>
<dbReference type="Proteomes" id="UP000814128">
    <property type="component" value="Unassembled WGS sequence"/>
</dbReference>
<accession>A0ACB8QB17</accession>
<evidence type="ECO:0000313" key="1">
    <source>
        <dbReference type="EMBL" id="KAI0028750.1"/>
    </source>
</evidence>
<organism evidence="1 2">
    <name type="scientific">Vararia minispora EC-137</name>
    <dbReference type="NCBI Taxonomy" id="1314806"/>
    <lineage>
        <taxon>Eukaryota</taxon>
        <taxon>Fungi</taxon>
        <taxon>Dikarya</taxon>
        <taxon>Basidiomycota</taxon>
        <taxon>Agaricomycotina</taxon>
        <taxon>Agaricomycetes</taxon>
        <taxon>Russulales</taxon>
        <taxon>Lachnocladiaceae</taxon>
        <taxon>Vararia</taxon>
    </lineage>
</organism>
<evidence type="ECO:0000313" key="2">
    <source>
        <dbReference type="Proteomes" id="UP000814128"/>
    </source>
</evidence>
<reference evidence="1" key="2">
    <citation type="journal article" date="2022" name="New Phytol.">
        <title>Evolutionary transition to the ectomycorrhizal habit in the genomes of a hyperdiverse lineage of mushroom-forming fungi.</title>
        <authorList>
            <person name="Looney B."/>
            <person name="Miyauchi S."/>
            <person name="Morin E."/>
            <person name="Drula E."/>
            <person name="Courty P.E."/>
            <person name="Kohler A."/>
            <person name="Kuo A."/>
            <person name="LaButti K."/>
            <person name="Pangilinan J."/>
            <person name="Lipzen A."/>
            <person name="Riley R."/>
            <person name="Andreopoulos W."/>
            <person name="He G."/>
            <person name="Johnson J."/>
            <person name="Nolan M."/>
            <person name="Tritt A."/>
            <person name="Barry K.W."/>
            <person name="Grigoriev I.V."/>
            <person name="Nagy L.G."/>
            <person name="Hibbett D."/>
            <person name="Henrissat B."/>
            <person name="Matheny P.B."/>
            <person name="Labbe J."/>
            <person name="Martin F.M."/>
        </authorList>
    </citation>
    <scope>NUCLEOTIDE SEQUENCE</scope>
    <source>
        <strain evidence="1">EC-137</strain>
    </source>
</reference>
<sequence length="892" mass="98496">MSSSGDEQPATSPTRRQTSSYKKPRVARACDFCRRRKSDGGQGPGGKCASCAGANRDCSYVQTSKEGPSGYLEALEYKQERMEALLKRLHPNEDFSSEIGIHITRDNWTLSRALGSQTQDSSDQSPFASPAVTGASPATSASTPKTVPSAPNLPPDPISFLNDDIPAETKDEILATQLTELDQNFKSMHIASFVGKSGNPQTYRLALDVAKGELLVQDTVGIHMKNVRDRYWQLLPWERVAYEVKLTAYDFPDSKLLARLVDAYFENINLLLPVLHRPTFEKELRIGLHLHQEAFGAVVLLVCANGARFLDDRRVLLETEDEETCLSAGWKWFSQVQISKKILISTARLHDLQIFCLASVYLSGASRTSTVFNIVGLGLKLAQEIGVHKKAVYSTIPRAEEELFKRAFWVLLYLDRMVSVAFGRSLSIQEDERVFDVDFPVNCDDEYWTTPDPAQAFKQPPGKPSRISYFISALKLSRVSGLISRTIYASAKTKALYHFTGPEWEQRTLASFDSVLNNWADSVPDYLKWDPGRDDEQFFWQSAHLFGYYYHLQMILHRPFITSSKQNTFYFPSLAICVNAARSCSHILGVQYTALNYRSQERAVAAGTILMLGVWGAKRAGMAIDPEKEMEDVHKCMRMATHNERHWHAAGRSWDVLYSLVTAAEMPLPRTDTRQKRRLEDDANAGTSTTNSAFTGVMTPAASPKERPIAGSGRVFRPAGQREPSLSSPSTNGSFDMPNDALSSTLPTQSSDLGRMATDDPLRNLDYGTLSFELPQPTVRSGTSQAETFQPGANTPFMFGIGNEVSFETPALPVIINPPFGSADFNTTPDAFDALLASFAAAPATGLALPSTAVTASTESEQTFVSSCLPVYCNTLTGSSTALANGTRYCRS</sequence>
<comment type="caution">
    <text evidence="1">The sequence shown here is derived from an EMBL/GenBank/DDBJ whole genome shotgun (WGS) entry which is preliminary data.</text>
</comment>